<dbReference type="GO" id="GO:0043138">
    <property type="term" value="F:3'-5' DNA helicase activity"/>
    <property type="evidence" value="ECO:0007669"/>
    <property type="project" value="UniProtKB-EC"/>
</dbReference>
<evidence type="ECO:0000259" key="9">
    <source>
        <dbReference type="PROSITE" id="PS51194"/>
    </source>
</evidence>
<keyword evidence="10" id="KW-0347">Helicase</keyword>
<dbReference type="GO" id="GO:0005737">
    <property type="term" value="C:cytoplasm"/>
    <property type="evidence" value="ECO:0007669"/>
    <property type="project" value="TreeGrafter"/>
</dbReference>
<name>A0AB38HS30_9HYPH</name>
<dbReference type="InterPro" id="IPR001650">
    <property type="entry name" value="Helicase_C-like"/>
</dbReference>
<dbReference type="GO" id="GO:0005694">
    <property type="term" value="C:chromosome"/>
    <property type="evidence" value="ECO:0007669"/>
    <property type="project" value="TreeGrafter"/>
</dbReference>
<comment type="caution">
    <text evidence="10">The sequence shown here is derived from an EMBL/GenBank/DDBJ whole genome shotgun (WGS) entry which is preliminary data.</text>
</comment>
<dbReference type="AlphaFoldDB" id="A0AB38HS30"/>
<evidence type="ECO:0000256" key="5">
    <source>
        <dbReference type="ARBA" id="ARBA00023235"/>
    </source>
</evidence>
<dbReference type="SMART" id="SM00487">
    <property type="entry name" value="DEXDc"/>
    <property type="match status" value="1"/>
</dbReference>
<dbReference type="InterPro" id="IPR027417">
    <property type="entry name" value="P-loop_NTPase"/>
</dbReference>
<dbReference type="Proteomes" id="UP000294215">
    <property type="component" value="Unassembled WGS sequence"/>
</dbReference>
<dbReference type="GO" id="GO:0000724">
    <property type="term" value="P:double-strand break repair via homologous recombination"/>
    <property type="evidence" value="ECO:0007669"/>
    <property type="project" value="TreeGrafter"/>
</dbReference>
<protein>
    <recommendedName>
        <fullName evidence="7">DNA 3'-5' helicase</fullName>
        <ecNumber evidence="7">5.6.2.4</ecNumber>
    </recommendedName>
</protein>
<reference evidence="10 11" key="1">
    <citation type="submission" date="2019-02" db="EMBL/GenBank/DDBJ databases">
        <title>The genomic architecture of introgression among sibling species of bacteria.</title>
        <authorList>
            <person name="Cavassim M.I.A."/>
            <person name="Moeskjaer S."/>
            <person name="Moslemi C."/>
            <person name="Fields B."/>
            <person name="Bachmann A."/>
            <person name="Vilhjalmsson B."/>
            <person name="Schierup M.H."/>
            <person name="Young J.P.W."/>
            <person name="Andersen S.U."/>
        </authorList>
    </citation>
    <scope>NUCLEOTIDE SEQUENCE [LARGE SCALE GENOMIC DNA]</scope>
    <source>
        <strain evidence="10 11">SM92</strain>
        <plasmid evidence="10">pSM92_Rh12</plasmid>
    </source>
</reference>
<dbReference type="PANTHER" id="PTHR13710:SF105">
    <property type="entry name" value="ATP-DEPENDENT DNA HELICASE Q1"/>
    <property type="match status" value="1"/>
</dbReference>
<feature type="domain" description="Helicase ATP-binding" evidence="8">
    <location>
        <begin position="136"/>
        <end position="330"/>
    </location>
</feature>
<dbReference type="SMART" id="SM00490">
    <property type="entry name" value="HELICc"/>
    <property type="match status" value="1"/>
</dbReference>
<dbReference type="PROSITE" id="PS51192">
    <property type="entry name" value="HELICASE_ATP_BIND_1"/>
    <property type="match status" value="1"/>
</dbReference>
<keyword evidence="3" id="KW-0067">ATP-binding</keyword>
<dbReference type="Pfam" id="PF00270">
    <property type="entry name" value="DEAD"/>
    <property type="match status" value="1"/>
</dbReference>
<keyword evidence="10" id="KW-0378">Hydrolase</keyword>
<evidence type="ECO:0000256" key="2">
    <source>
        <dbReference type="ARBA" id="ARBA00022741"/>
    </source>
</evidence>
<dbReference type="PANTHER" id="PTHR13710">
    <property type="entry name" value="DNA HELICASE RECQ FAMILY MEMBER"/>
    <property type="match status" value="1"/>
</dbReference>
<evidence type="ECO:0000256" key="6">
    <source>
        <dbReference type="ARBA" id="ARBA00034617"/>
    </source>
</evidence>
<evidence type="ECO:0000256" key="3">
    <source>
        <dbReference type="ARBA" id="ARBA00022840"/>
    </source>
</evidence>
<comment type="similarity">
    <text evidence="1">Belongs to the helicase family. RecQ subfamily.</text>
</comment>
<comment type="catalytic activity">
    <reaction evidence="6">
        <text>Couples ATP hydrolysis with the unwinding of duplex DNA by translocating in the 3'-5' direction.</text>
        <dbReference type="EC" id="5.6.2.4"/>
    </reaction>
</comment>
<proteinExistence type="inferred from homology"/>
<dbReference type="GO" id="GO:0005524">
    <property type="term" value="F:ATP binding"/>
    <property type="evidence" value="ECO:0007669"/>
    <property type="project" value="UniProtKB-KW"/>
</dbReference>
<evidence type="ECO:0000313" key="11">
    <source>
        <dbReference type="Proteomes" id="UP000294215"/>
    </source>
</evidence>
<keyword evidence="5" id="KW-0413">Isomerase</keyword>
<dbReference type="Pfam" id="PF00271">
    <property type="entry name" value="Helicase_C"/>
    <property type="match status" value="1"/>
</dbReference>
<sequence>MEYWQHSEAAQTWLAHTRSHYLAALKVADGSDRLTLLRSLIRLSGGRLDLDRTGIDLTAEDTAELSRFGIECSDTIARLVGDAAQDRETVDLEALNVLDSQARRVDDDCPPDAVLLRHTTHKSYRLQAQKSSIRALLTMPDGAGLMVCMPTGAGKSLLFQIEALEQRRRDPGSCVLVITPTVSLALDHQRTLSVMPGLENSRALAGTSTQAGRDDRLDTLNAFRRGDVPVLFMSPELALGIGREHLLDAAASPDDKLAPLEGRLITVVIDEAHIIESWGRTFRPDFQRLPALIDDLKARQPKLKTVVLSATLPPAARRVLRSAYHRAGDWMEIDARKPRREFDIDINAFPTAQARDAQLDYLIDRAPRPLIVYTTVASERDETDAFTENLTSAEAIFKRQKRRGYRRIALFTGDTGGEERKRIVQDWARGDIDFVVATSAFGMGVDKANVRTVIHACLPDNPARYYQEIGRAARDGHQGLALALFTDTDGKALDDVKSAFSQATGSWLTRKKAEPRWKSLYRSRTDVAWNSARMGFSVDLNALPEGSRSKRSSDYNRSWNMSLLNLLQRANAIQIVACNLSASKERWQIEVADLRLLEENASSAWDDVFDVRAQEQSEALQNVRNFSGIMRRPENACILQTVFSLLQEPDADLVDECGRCPHCRARGILPPDSPRDQSVEGGWSTIAAPRPGIPIGITIVAPDDPHIAYEVEDIVVKLARAGVEQFVTASDVATIVATAIKETTIDQGFVLPHESVIGGHAVHPARVATALIVRRHDELAELLFKQAKKWVDDKLIEQLILIADPSMQVQGRRLDQVMSKRAPYNQSQLDRLPGLLS</sequence>
<keyword evidence="4" id="KW-0238">DNA-binding</keyword>
<dbReference type="EC" id="5.6.2.4" evidence="7"/>
<organism evidence="10 11">
    <name type="scientific">Rhizobium ruizarguesonis</name>
    <dbReference type="NCBI Taxonomy" id="2081791"/>
    <lineage>
        <taxon>Bacteria</taxon>
        <taxon>Pseudomonadati</taxon>
        <taxon>Pseudomonadota</taxon>
        <taxon>Alphaproteobacteria</taxon>
        <taxon>Hyphomicrobiales</taxon>
        <taxon>Rhizobiaceae</taxon>
        <taxon>Rhizobium/Agrobacterium group</taxon>
        <taxon>Rhizobium</taxon>
    </lineage>
</organism>
<evidence type="ECO:0000259" key="8">
    <source>
        <dbReference type="PROSITE" id="PS51192"/>
    </source>
</evidence>
<geneLocation type="plasmid" evidence="10">
    <name>pSM92_Rh12</name>
</geneLocation>
<feature type="domain" description="Helicase C-terminal" evidence="9">
    <location>
        <begin position="358"/>
        <end position="521"/>
    </location>
</feature>
<evidence type="ECO:0000256" key="1">
    <source>
        <dbReference type="ARBA" id="ARBA00005446"/>
    </source>
</evidence>
<dbReference type="GO" id="GO:0003677">
    <property type="term" value="F:DNA binding"/>
    <property type="evidence" value="ECO:0007669"/>
    <property type="project" value="UniProtKB-KW"/>
</dbReference>
<keyword evidence="2" id="KW-0547">Nucleotide-binding</keyword>
<evidence type="ECO:0000256" key="4">
    <source>
        <dbReference type="ARBA" id="ARBA00023125"/>
    </source>
</evidence>
<dbReference type="SUPFAM" id="SSF52540">
    <property type="entry name" value="P-loop containing nucleoside triphosphate hydrolases"/>
    <property type="match status" value="1"/>
</dbReference>
<accession>A0AB38HS30</accession>
<dbReference type="InterPro" id="IPR014001">
    <property type="entry name" value="Helicase_ATP-bd"/>
</dbReference>
<dbReference type="GO" id="GO:0009378">
    <property type="term" value="F:four-way junction helicase activity"/>
    <property type="evidence" value="ECO:0007669"/>
    <property type="project" value="TreeGrafter"/>
</dbReference>
<dbReference type="EMBL" id="SIMR01000006">
    <property type="protein sequence ID" value="TBC02932.1"/>
    <property type="molecule type" value="Genomic_DNA"/>
</dbReference>
<dbReference type="PROSITE" id="PS51194">
    <property type="entry name" value="HELICASE_CTER"/>
    <property type="match status" value="1"/>
</dbReference>
<keyword evidence="10" id="KW-0614">Plasmid</keyword>
<evidence type="ECO:0000313" key="10">
    <source>
        <dbReference type="EMBL" id="TBC02932.1"/>
    </source>
</evidence>
<dbReference type="RefSeq" id="WP_130817636.1">
    <property type="nucleotide sequence ID" value="NZ_SIMR01000006.1"/>
</dbReference>
<evidence type="ECO:0000256" key="7">
    <source>
        <dbReference type="ARBA" id="ARBA00034808"/>
    </source>
</evidence>
<dbReference type="Gene3D" id="3.40.50.300">
    <property type="entry name" value="P-loop containing nucleotide triphosphate hydrolases"/>
    <property type="match status" value="2"/>
</dbReference>
<gene>
    <name evidence="10" type="ORF">ELH40_35530</name>
</gene>
<dbReference type="InterPro" id="IPR011545">
    <property type="entry name" value="DEAD/DEAH_box_helicase_dom"/>
</dbReference>